<dbReference type="SUPFAM" id="SSF50978">
    <property type="entry name" value="WD40 repeat-like"/>
    <property type="match status" value="1"/>
</dbReference>
<accession>A0A5J6L9H2</accession>
<dbReference type="AlphaFoldDB" id="A0A5J6L9H2"/>
<dbReference type="Pfam" id="PF00400">
    <property type="entry name" value="WD40"/>
    <property type="match status" value="2"/>
</dbReference>
<dbReference type="InterPro" id="IPR015943">
    <property type="entry name" value="WD40/YVTN_repeat-like_dom_sf"/>
</dbReference>
<evidence type="ECO:0000313" key="5">
    <source>
        <dbReference type="EMBL" id="QEW05157.1"/>
    </source>
</evidence>
<gene>
    <name evidence="5" type="ORF">F5I99_00820</name>
</gene>
<keyword evidence="4" id="KW-0732">Signal</keyword>
<protein>
    <submittedName>
        <fullName evidence="5">Uncharacterized protein</fullName>
    </submittedName>
</protein>
<feature type="signal peptide" evidence="4">
    <location>
        <begin position="1"/>
        <end position="21"/>
    </location>
</feature>
<feature type="chain" id="PRO_5023838265" evidence="4">
    <location>
        <begin position="22"/>
        <end position="325"/>
    </location>
</feature>
<dbReference type="InterPro" id="IPR019775">
    <property type="entry name" value="WD40_repeat_CS"/>
</dbReference>
<dbReference type="PANTHER" id="PTHR19848">
    <property type="entry name" value="WD40 REPEAT PROTEIN"/>
    <property type="match status" value="1"/>
</dbReference>
<evidence type="ECO:0000256" key="4">
    <source>
        <dbReference type="SAM" id="SignalP"/>
    </source>
</evidence>
<feature type="repeat" description="WD" evidence="3">
    <location>
        <begin position="252"/>
        <end position="284"/>
    </location>
</feature>
<dbReference type="SMART" id="SM00320">
    <property type="entry name" value="WD40"/>
    <property type="match status" value="6"/>
</dbReference>
<dbReference type="PROSITE" id="PS00678">
    <property type="entry name" value="WD_REPEATS_1"/>
    <property type="match status" value="1"/>
</dbReference>
<reference evidence="5 6" key="1">
    <citation type="submission" date="2019-09" db="EMBL/GenBank/DDBJ databases">
        <title>Nitrincola iocasae sp. nov., a bacterium isolated from the sediment collected at a cold seep field in South China Sea.</title>
        <authorList>
            <person name="Zhang H."/>
            <person name="Wang H."/>
            <person name="Li C."/>
        </authorList>
    </citation>
    <scope>NUCLEOTIDE SEQUENCE [LARGE SCALE GENOMIC DNA]</scope>
    <source>
        <strain evidence="5 6">KXZD1103</strain>
    </source>
</reference>
<dbReference type="PANTHER" id="PTHR19848:SF8">
    <property type="entry name" value="F-BOX AND WD REPEAT DOMAIN CONTAINING 7"/>
    <property type="match status" value="1"/>
</dbReference>
<sequence length="325" mass="35446">MRAPHVVVMMLFLLLSGCDSAQQPENHLSLTAGGAYSASISEDGRYAMIGSFELGGHLWDLVNRERLYDWNHVDDGFSDLVASAFSPDGSYVATATTTDLVLWQTRDGQPVWFWSSPGEILDMALSANGDFALLGLANHTAVYFDIKNGGVRHTLRHPARVRSVALSQDGRFALTGADDYIARFWDLENETLLTEHAFDNIVNRVALSPDAQLAFSAATLSSARLWRTSNGEQVHSLSGDESFFTRRLSHLSARFSADGSQLVTGTASGRVMLWDVGSGNHLRSWRIEQRGSIGPVQTGVYAVGFSSHREGLVAVGSNGLLNELR</sequence>
<dbReference type="PROSITE" id="PS51257">
    <property type="entry name" value="PROKAR_LIPOPROTEIN"/>
    <property type="match status" value="1"/>
</dbReference>
<dbReference type="EMBL" id="CP044222">
    <property type="protein sequence ID" value="QEW05157.1"/>
    <property type="molecule type" value="Genomic_DNA"/>
</dbReference>
<evidence type="ECO:0000256" key="1">
    <source>
        <dbReference type="ARBA" id="ARBA00022574"/>
    </source>
</evidence>
<organism evidence="5 6">
    <name type="scientific">Nitrincola iocasae</name>
    <dbReference type="NCBI Taxonomy" id="2614693"/>
    <lineage>
        <taxon>Bacteria</taxon>
        <taxon>Pseudomonadati</taxon>
        <taxon>Pseudomonadota</taxon>
        <taxon>Gammaproteobacteria</taxon>
        <taxon>Oceanospirillales</taxon>
        <taxon>Oceanospirillaceae</taxon>
        <taxon>Nitrincola</taxon>
    </lineage>
</organism>
<dbReference type="PROSITE" id="PS50294">
    <property type="entry name" value="WD_REPEATS_REGION"/>
    <property type="match status" value="1"/>
</dbReference>
<dbReference type="RefSeq" id="WP_151053222.1">
    <property type="nucleotide sequence ID" value="NZ_CP044222.1"/>
</dbReference>
<dbReference type="InterPro" id="IPR036322">
    <property type="entry name" value="WD40_repeat_dom_sf"/>
</dbReference>
<dbReference type="PROSITE" id="PS50082">
    <property type="entry name" value="WD_REPEATS_2"/>
    <property type="match status" value="2"/>
</dbReference>
<dbReference type="InterPro" id="IPR001680">
    <property type="entry name" value="WD40_rpt"/>
</dbReference>
<evidence type="ECO:0000313" key="6">
    <source>
        <dbReference type="Proteomes" id="UP000325606"/>
    </source>
</evidence>
<evidence type="ECO:0000256" key="2">
    <source>
        <dbReference type="ARBA" id="ARBA00022737"/>
    </source>
</evidence>
<dbReference type="Gene3D" id="2.130.10.10">
    <property type="entry name" value="YVTN repeat-like/Quinoprotein amine dehydrogenase"/>
    <property type="match status" value="2"/>
</dbReference>
<dbReference type="KEGG" id="nik:F5I99_00820"/>
<keyword evidence="2" id="KW-0677">Repeat</keyword>
<feature type="repeat" description="WD" evidence="3">
    <location>
        <begin position="154"/>
        <end position="195"/>
    </location>
</feature>
<proteinExistence type="predicted"/>
<name>A0A5J6L9H2_9GAMM</name>
<keyword evidence="6" id="KW-1185">Reference proteome</keyword>
<keyword evidence="1 3" id="KW-0853">WD repeat</keyword>
<dbReference type="Proteomes" id="UP000325606">
    <property type="component" value="Chromosome"/>
</dbReference>
<evidence type="ECO:0000256" key="3">
    <source>
        <dbReference type="PROSITE-ProRule" id="PRU00221"/>
    </source>
</evidence>